<evidence type="ECO:0000256" key="2">
    <source>
        <dbReference type="ARBA" id="ARBA00005262"/>
    </source>
</evidence>
<keyword evidence="6 7" id="KW-0472">Membrane</keyword>
<feature type="transmembrane region" description="Helical" evidence="7">
    <location>
        <begin position="322"/>
        <end position="343"/>
    </location>
</feature>
<evidence type="ECO:0000256" key="4">
    <source>
        <dbReference type="ARBA" id="ARBA00022692"/>
    </source>
</evidence>
<protein>
    <submittedName>
        <fullName evidence="8">Chromate transporter</fullName>
    </submittedName>
</protein>
<organism evidence="8 9">
    <name type="scientific">Novispirillum itersonii</name>
    <name type="common">Aquaspirillum itersonii</name>
    <dbReference type="NCBI Taxonomy" id="189"/>
    <lineage>
        <taxon>Bacteria</taxon>
        <taxon>Pseudomonadati</taxon>
        <taxon>Pseudomonadota</taxon>
        <taxon>Alphaproteobacteria</taxon>
        <taxon>Rhodospirillales</taxon>
        <taxon>Novispirillaceae</taxon>
        <taxon>Novispirillum</taxon>
    </lineage>
</organism>
<reference evidence="8 9" key="1">
    <citation type="submission" date="2020-08" db="EMBL/GenBank/DDBJ databases">
        <title>Genomic Encyclopedia of Type Strains, Phase IV (KMG-IV): sequencing the most valuable type-strain genomes for metagenomic binning, comparative biology and taxonomic classification.</title>
        <authorList>
            <person name="Goeker M."/>
        </authorList>
    </citation>
    <scope>NUCLEOTIDE SEQUENCE [LARGE SCALE GENOMIC DNA]</scope>
    <source>
        <strain evidence="8 9">DSM 11590</strain>
    </source>
</reference>
<proteinExistence type="inferred from homology"/>
<accession>A0A7X0DN10</accession>
<feature type="transmembrane region" description="Helical" evidence="7">
    <location>
        <begin position="355"/>
        <end position="382"/>
    </location>
</feature>
<feature type="transmembrane region" description="Helical" evidence="7">
    <location>
        <begin position="12"/>
        <end position="32"/>
    </location>
</feature>
<keyword evidence="9" id="KW-1185">Reference proteome</keyword>
<feature type="transmembrane region" description="Helical" evidence="7">
    <location>
        <begin position="146"/>
        <end position="172"/>
    </location>
</feature>
<keyword evidence="3" id="KW-1003">Cell membrane</keyword>
<dbReference type="RefSeq" id="WP_184262272.1">
    <property type="nucleotide sequence ID" value="NZ_JACIIX010000003.1"/>
</dbReference>
<evidence type="ECO:0000256" key="3">
    <source>
        <dbReference type="ARBA" id="ARBA00022475"/>
    </source>
</evidence>
<dbReference type="GO" id="GO:0005886">
    <property type="term" value="C:plasma membrane"/>
    <property type="evidence" value="ECO:0007669"/>
    <property type="project" value="UniProtKB-SubCell"/>
</dbReference>
<keyword evidence="4 7" id="KW-0812">Transmembrane</keyword>
<feature type="transmembrane region" description="Helical" evidence="7">
    <location>
        <begin position="212"/>
        <end position="234"/>
    </location>
</feature>
<evidence type="ECO:0000313" key="8">
    <source>
        <dbReference type="EMBL" id="MBB6209747.1"/>
    </source>
</evidence>
<evidence type="ECO:0000256" key="5">
    <source>
        <dbReference type="ARBA" id="ARBA00022989"/>
    </source>
</evidence>
<evidence type="ECO:0000256" key="7">
    <source>
        <dbReference type="SAM" id="Phobius"/>
    </source>
</evidence>
<dbReference type="Pfam" id="PF02417">
    <property type="entry name" value="Chromate_transp"/>
    <property type="match status" value="2"/>
</dbReference>
<dbReference type="PIRSF" id="PIRSF004810">
    <property type="entry name" value="ChrA"/>
    <property type="match status" value="1"/>
</dbReference>
<name>A0A7X0DN10_NOVIT</name>
<dbReference type="InterPro" id="IPR014047">
    <property type="entry name" value="Chr_Tranpt_l_chain"/>
</dbReference>
<dbReference type="InterPro" id="IPR003370">
    <property type="entry name" value="Chromate_transpt"/>
</dbReference>
<dbReference type="PANTHER" id="PTHR33567:SF3">
    <property type="entry name" value="CHROMATE ION TRANSPORTER (EUROFUNG)"/>
    <property type="match status" value="1"/>
</dbReference>
<comment type="caution">
    <text evidence="8">The sequence shown here is derived from an EMBL/GenBank/DDBJ whole genome shotgun (WGS) entry which is preliminary data.</text>
</comment>
<dbReference type="NCBIfam" id="TIGR00937">
    <property type="entry name" value="2A51"/>
    <property type="match status" value="1"/>
</dbReference>
<sequence>MTDHPVSLSAAIRVWTRIALLSFGGPAGQIALMHRELVEDRRWISEQRFLHALNYCMLLPGPEAQQLATYIGWLMHGLKGGLIAGGLFILPGLIAILGLSWVYVLFGQVPMIEGMFFGLKTAVLALVLQAMIRLSGRALKTGFLRLIALAAFLALTLFQSPFPVVVLAALLLGVLSGWRQGHSAAPAVSTPSGSGTLLGETLPPHAQVSVGWSLRVGGVFLCLWLLPVAALSVLLPGSTYQHIAVFFSKMAVVSFGGAYAVLTYVAQQAVEGYGWLSTAEMVDGLGLAETTPGPLIMVVQFVGFLGGYRDPGALPPLLGGSLAALLTTWVTFAPCFLWIFLGAPFVETLRHNRALATGLTTLTAAVVGVIGTLALWFGLHVLFATVTTVTLGPVEVSVPELISLQPVALGLTVLAFMLLRRGPVTTLTVCAASGAVLHHLLP</sequence>
<dbReference type="Proteomes" id="UP000544872">
    <property type="component" value="Unassembled WGS sequence"/>
</dbReference>
<feature type="transmembrane region" description="Helical" evidence="7">
    <location>
        <begin position="115"/>
        <end position="134"/>
    </location>
</feature>
<evidence type="ECO:0000256" key="1">
    <source>
        <dbReference type="ARBA" id="ARBA00004651"/>
    </source>
</evidence>
<dbReference type="EMBL" id="JACIIX010000003">
    <property type="protein sequence ID" value="MBB6209747.1"/>
    <property type="molecule type" value="Genomic_DNA"/>
</dbReference>
<dbReference type="AlphaFoldDB" id="A0A7X0DN10"/>
<gene>
    <name evidence="8" type="ORF">FHS48_001155</name>
</gene>
<dbReference type="GO" id="GO:0015109">
    <property type="term" value="F:chromate transmembrane transporter activity"/>
    <property type="evidence" value="ECO:0007669"/>
    <property type="project" value="InterPro"/>
</dbReference>
<evidence type="ECO:0000313" key="9">
    <source>
        <dbReference type="Proteomes" id="UP000544872"/>
    </source>
</evidence>
<feature type="transmembrane region" description="Helical" evidence="7">
    <location>
        <begin position="246"/>
        <end position="266"/>
    </location>
</feature>
<feature type="transmembrane region" description="Helical" evidence="7">
    <location>
        <begin position="402"/>
        <end position="419"/>
    </location>
</feature>
<feature type="transmembrane region" description="Helical" evidence="7">
    <location>
        <begin position="82"/>
        <end position="103"/>
    </location>
</feature>
<dbReference type="PANTHER" id="PTHR33567">
    <property type="entry name" value="CHROMATE ION TRANSPORTER (EUROFUNG)"/>
    <property type="match status" value="1"/>
</dbReference>
<comment type="subcellular location">
    <subcellularLocation>
        <location evidence="1">Cell membrane</location>
        <topology evidence="1">Multi-pass membrane protein</topology>
    </subcellularLocation>
</comment>
<keyword evidence="5 7" id="KW-1133">Transmembrane helix</keyword>
<comment type="similarity">
    <text evidence="2">Belongs to the chromate ion transporter (CHR) (TC 2.A.51) family.</text>
</comment>
<evidence type="ECO:0000256" key="6">
    <source>
        <dbReference type="ARBA" id="ARBA00023136"/>
    </source>
</evidence>